<name>A0A8J9U7Z9_9NEOP</name>
<gene>
    <name evidence="2" type="ORF">BINO364_LOCUS2359</name>
</gene>
<evidence type="ECO:0000313" key="2">
    <source>
        <dbReference type="EMBL" id="CAH0715432.1"/>
    </source>
</evidence>
<feature type="compositionally biased region" description="Basic and acidic residues" evidence="1">
    <location>
        <begin position="88"/>
        <end position="102"/>
    </location>
</feature>
<evidence type="ECO:0000313" key="3">
    <source>
        <dbReference type="Proteomes" id="UP000838878"/>
    </source>
</evidence>
<feature type="region of interest" description="Disordered" evidence="1">
    <location>
        <begin position="1"/>
        <end position="29"/>
    </location>
</feature>
<dbReference type="Proteomes" id="UP000838878">
    <property type="component" value="Chromosome 10"/>
</dbReference>
<organism evidence="2 3">
    <name type="scientific">Brenthis ino</name>
    <name type="common">lesser marbled fritillary</name>
    <dbReference type="NCBI Taxonomy" id="405034"/>
    <lineage>
        <taxon>Eukaryota</taxon>
        <taxon>Metazoa</taxon>
        <taxon>Ecdysozoa</taxon>
        <taxon>Arthropoda</taxon>
        <taxon>Hexapoda</taxon>
        <taxon>Insecta</taxon>
        <taxon>Pterygota</taxon>
        <taxon>Neoptera</taxon>
        <taxon>Endopterygota</taxon>
        <taxon>Lepidoptera</taxon>
        <taxon>Glossata</taxon>
        <taxon>Ditrysia</taxon>
        <taxon>Papilionoidea</taxon>
        <taxon>Nymphalidae</taxon>
        <taxon>Heliconiinae</taxon>
        <taxon>Argynnini</taxon>
        <taxon>Brenthis</taxon>
    </lineage>
</organism>
<feature type="non-terminal residue" evidence="2">
    <location>
        <position position="108"/>
    </location>
</feature>
<proteinExistence type="predicted"/>
<protein>
    <submittedName>
        <fullName evidence="2">Uncharacterized protein</fullName>
    </submittedName>
</protein>
<accession>A0A8J9U7Z9</accession>
<evidence type="ECO:0000256" key="1">
    <source>
        <dbReference type="SAM" id="MobiDB-lite"/>
    </source>
</evidence>
<sequence>MTRGVSGERERTGHGQSHRVVPAKTRRLWREGPPLVRRWRGAAARRGARPPVFPRTMPNGAFVKVSSFTADAGAAPRSDNRSLASRQTKVDGRQTRSEDTHYHTLLLQ</sequence>
<dbReference type="EMBL" id="OV170230">
    <property type="protein sequence ID" value="CAH0715432.1"/>
    <property type="molecule type" value="Genomic_DNA"/>
</dbReference>
<dbReference type="OrthoDB" id="7483870at2759"/>
<keyword evidence="3" id="KW-1185">Reference proteome</keyword>
<feature type="compositionally biased region" description="Basic and acidic residues" evidence="1">
    <location>
        <begin position="1"/>
        <end position="13"/>
    </location>
</feature>
<reference evidence="2" key="1">
    <citation type="submission" date="2021-12" db="EMBL/GenBank/DDBJ databases">
        <authorList>
            <person name="Martin H S."/>
        </authorList>
    </citation>
    <scope>NUCLEOTIDE SEQUENCE</scope>
</reference>
<dbReference type="AlphaFoldDB" id="A0A8J9U7Z9"/>
<feature type="region of interest" description="Disordered" evidence="1">
    <location>
        <begin position="71"/>
        <end position="108"/>
    </location>
</feature>